<feature type="compositionally biased region" description="Polar residues" evidence="12">
    <location>
        <begin position="718"/>
        <end position="727"/>
    </location>
</feature>
<keyword evidence="4 8" id="KW-0547">Nucleotide-binding</keyword>
<dbReference type="Pfam" id="PF00069">
    <property type="entry name" value="Pkinase"/>
    <property type="match status" value="1"/>
</dbReference>
<evidence type="ECO:0000256" key="12">
    <source>
        <dbReference type="SAM" id="MobiDB-lite"/>
    </source>
</evidence>
<evidence type="ECO:0000256" key="8">
    <source>
        <dbReference type="PIRSR" id="PIRSR630616-2"/>
    </source>
</evidence>
<feature type="coiled-coil region" evidence="11">
    <location>
        <begin position="463"/>
        <end position="490"/>
    </location>
</feature>
<dbReference type="InterPro" id="IPR017441">
    <property type="entry name" value="Protein_kinase_ATP_BS"/>
</dbReference>
<dbReference type="InterPro" id="IPR011009">
    <property type="entry name" value="Kinase-like_dom_sf"/>
</dbReference>
<feature type="binding site" evidence="8">
    <location>
        <begin position="979"/>
        <end position="980"/>
    </location>
    <ligand>
        <name>ATP</name>
        <dbReference type="ChEBI" id="CHEBI:30616"/>
    </ligand>
</feature>
<feature type="cross-link" description="Glycyl lysine isopeptide (Lys-Gly) (interchain with G-Cter in SUMO2)" evidence="9">
    <location>
        <position position="977"/>
    </location>
</feature>
<dbReference type="PROSITE" id="PS50011">
    <property type="entry name" value="PROTEIN_KINASE_DOM"/>
    <property type="match status" value="1"/>
</dbReference>
<feature type="compositionally biased region" description="Polar residues" evidence="12">
    <location>
        <begin position="36"/>
        <end position="51"/>
    </location>
</feature>
<dbReference type="Proteomes" id="UP000018201">
    <property type="component" value="Unassembled WGS sequence"/>
</dbReference>
<dbReference type="PROSITE" id="PS00108">
    <property type="entry name" value="PROTEIN_KINASE_ST"/>
    <property type="match status" value="1"/>
</dbReference>
<keyword evidence="3" id="KW-0808">Transferase</keyword>
<dbReference type="EMBL" id="HG695046">
    <property type="protein sequence ID" value="CDI86261.1"/>
    <property type="molecule type" value="Genomic_DNA"/>
</dbReference>
<feature type="region of interest" description="Disordered" evidence="12">
    <location>
        <begin position="1180"/>
        <end position="1284"/>
    </location>
</feature>
<accession>U6H0Z8</accession>
<keyword evidence="6 8" id="KW-0067">ATP-binding</keyword>
<dbReference type="GO" id="GO:0005524">
    <property type="term" value="F:ATP binding"/>
    <property type="evidence" value="ECO:0007669"/>
    <property type="project" value="UniProtKB-UniRule"/>
</dbReference>
<feature type="compositionally biased region" description="Polar residues" evidence="12">
    <location>
        <begin position="530"/>
        <end position="540"/>
    </location>
</feature>
<dbReference type="SMART" id="SM00220">
    <property type="entry name" value="S_TKc"/>
    <property type="match status" value="1"/>
</dbReference>
<feature type="region of interest" description="Disordered" evidence="12">
    <location>
        <begin position="667"/>
        <end position="688"/>
    </location>
</feature>
<feature type="region of interest" description="Disordered" evidence="12">
    <location>
        <begin position="1"/>
        <end position="58"/>
    </location>
</feature>
<dbReference type="PANTHER" id="PTHR24350">
    <property type="entry name" value="SERINE/THREONINE-PROTEIN KINASE IAL-RELATED"/>
    <property type="match status" value="1"/>
</dbReference>
<evidence type="ECO:0000256" key="11">
    <source>
        <dbReference type="SAM" id="Coils"/>
    </source>
</evidence>
<feature type="domain" description="Protein kinase" evidence="13">
    <location>
        <begin position="849"/>
        <end position="1103"/>
    </location>
</feature>
<comment type="subunit">
    <text evidence="1">Monomer.</text>
</comment>
<evidence type="ECO:0000256" key="3">
    <source>
        <dbReference type="ARBA" id="ARBA00022679"/>
    </source>
</evidence>
<evidence type="ECO:0000256" key="1">
    <source>
        <dbReference type="ARBA" id="ARBA00011245"/>
    </source>
</evidence>
<dbReference type="Gene3D" id="1.10.510.10">
    <property type="entry name" value="Transferase(Phosphotransferase) domain 1"/>
    <property type="match status" value="1"/>
</dbReference>
<reference evidence="14" key="2">
    <citation type="submission" date="2013-10" db="EMBL/GenBank/DDBJ databases">
        <authorList>
            <person name="Aslett M."/>
        </authorList>
    </citation>
    <scope>NUCLEOTIDE SEQUENCE [LARGE SCALE GENOMIC DNA]</scope>
    <source>
        <strain evidence="14">Houghton</strain>
    </source>
</reference>
<dbReference type="FunFam" id="1.10.510.10:FF:000571">
    <property type="entry name" value="Maternal embryonic leucine zipper kinase"/>
    <property type="match status" value="1"/>
</dbReference>
<gene>
    <name evidence="14" type="ORF">EPH_0000910</name>
</gene>
<protein>
    <submittedName>
        <fullName evidence="14">Aurora kinase, putative</fullName>
    </submittedName>
</protein>
<feature type="binding site" evidence="8 10">
    <location>
        <position position="878"/>
    </location>
    <ligand>
        <name>ATP</name>
        <dbReference type="ChEBI" id="CHEBI:30616"/>
    </ligand>
</feature>
<evidence type="ECO:0000256" key="9">
    <source>
        <dbReference type="PIRSR" id="PIRSR630616-3"/>
    </source>
</evidence>
<evidence type="ECO:0000256" key="5">
    <source>
        <dbReference type="ARBA" id="ARBA00022777"/>
    </source>
</evidence>
<evidence type="ECO:0000256" key="6">
    <source>
        <dbReference type="ARBA" id="ARBA00022840"/>
    </source>
</evidence>
<dbReference type="GO" id="GO:0004674">
    <property type="term" value="F:protein serine/threonine kinase activity"/>
    <property type="evidence" value="ECO:0007669"/>
    <property type="project" value="UniProtKB-KW"/>
</dbReference>
<evidence type="ECO:0000313" key="14">
    <source>
        <dbReference type="EMBL" id="CDI86261.1"/>
    </source>
</evidence>
<feature type="region of interest" description="Disordered" evidence="12">
    <location>
        <begin position="710"/>
        <end position="756"/>
    </location>
</feature>
<keyword evidence="5 14" id="KW-0418">Kinase</keyword>
<evidence type="ECO:0000259" key="13">
    <source>
        <dbReference type="PROSITE" id="PS50011"/>
    </source>
</evidence>
<evidence type="ECO:0000256" key="7">
    <source>
        <dbReference type="PIRSR" id="PIRSR630616-1"/>
    </source>
</evidence>
<dbReference type="OrthoDB" id="345735at2759"/>
<feature type="region of interest" description="Disordered" evidence="12">
    <location>
        <begin position="330"/>
        <end position="365"/>
    </location>
</feature>
<feature type="region of interest" description="Disordered" evidence="12">
    <location>
        <begin position="302"/>
        <end position="321"/>
    </location>
</feature>
<proteinExistence type="predicted"/>
<feature type="region of interest" description="Disordered" evidence="12">
    <location>
        <begin position="245"/>
        <end position="276"/>
    </location>
</feature>
<feature type="region of interest" description="Disordered" evidence="12">
    <location>
        <begin position="529"/>
        <end position="548"/>
    </location>
</feature>
<dbReference type="InterPro" id="IPR030616">
    <property type="entry name" value="Aur-like"/>
</dbReference>
<evidence type="ECO:0000256" key="10">
    <source>
        <dbReference type="PROSITE-ProRule" id="PRU10141"/>
    </source>
</evidence>
<evidence type="ECO:0000313" key="15">
    <source>
        <dbReference type="Proteomes" id="UP000018201"/>
    </source>
</evidence>
<feature type="active site" description="Proton acceptor" evidence="7">
    <location>
        <position position="975"/>
    </location>
</feature>
<organism evidence="14 15">
    <name type="scientific">Eimeria praecox</name>
    <dbReference type="NCBI Taxonomy" id="51316"/>
    <lineage>
        <taxon>Eukaryota</taxon>
        <taxon>Sar</taxon>
        <taxon>Alveolata</taxon>
        <taxon>Apicomplexa</taxon>
        <taxon>Conoidasida</taxon>
        <taxon>Coccidia</taxon>
        <taxon>Eucoccidiorida</taxon>
        <taxon>Eimeriorina</taxon>
        <taxon>Eimeriidae</taxon>
        <taxon>Eimeria</taxon>
    </lineage>
</organism>
<sequence length="1608" mass="177516">MQPPQQRFHTLCPSPQPPPISPHKAVASLSPPLPTGSMTLTKQAEQQTQADTHQHHPQMVWRSMTPSTFVYSCYRPKQAAARPASTGPRVAPSKTIEVDGQPAQPPPKYQPQQNSTNIGLWPGSWASLADRTHQFIAPQQHRCPSVLLTQRSGQLPCAPGIEGGPPIQTRFKKDGRNQLNLCQAVVGRENCTVAYGHQPARGNSPGVLCWRPHSVPPQSHTEFRRAGAPNSFQPSVAFRTNSLGRVPYPSPPQKPQTMQAGGHMNRSVSTPPVPGRQPLSLASRFWSFFRGSVKQTDDCEREAVQESAHHRSRNPVPTVSWAHITRDPRHEVQQGWGNNQKLTQKPQAVNSRGSRPPSPNLNLRQETCCPSSVRFARADATGSLVPQQDPIAQGGSLDASVAQEQNKQRISREQGSAKMQLPLQQQRGVQDSLHRLQLPASQVQQTPQFPLQLQKEHLLWQQQQLLQRQRDVLQQQKERLMQQQASWKQQRQRTLLQGKCLPQQDEQKTDLQQSRHISGHHEAFEIPNDLQASGTCPSSRGSEDPGGALIRTSKALEHQQPGAQAEGIRPEIKHLQSPRTESMEHGISRVQRSPNLHEVPTPVKWEVSESAEASVRSAGRAGLTAAENKKLQFTAVGGSVEQRLQLRCEVIGDPATTLTNSALFRGAASSEQQPIEGESDVHTDSTAEISDSLSIEQAATSVQPQIAVEDQETGDTGDANSQYSSLDEGTPAAQHEKSTRDAGEDESDGAEVNTANKTSDWHLQKKFVWTPRLCRLPQDRFRIGPHDLIPVGPLIAAISSRCNGWNEKGCITADEYAEDSSFIEAYLPIKSLAEFESFGKGQEAQDMLSVRQDVVGCGTYGIVRKLRHRKGGFTVAVKSIEKETVVQAGMVNQVEFELYVQRDLLRHQNVLRCFSCVEDAEHLHMVLGYCEQGDLYRRIREQPHRRFSELESFCYFAQLVNGLHCVHASGIIHRDLKLENLLLTKGNVLKIADFGWCGSIVGRNRSFSFCGTLDYLAPEMVKGQGHDWRVDLWSLGVLLYELLDGRPPFQSTRHFELVQRIVTVDVRIPNHIKEDAADLIKNLLKYNPSDRLPLVGVAQHPWVLRMWKELQLHLLRRDPTVDLEKLVSVTSAIEHEVGAELSPRTLPKATPSPTYTRAVRCTSRVPGTERAQATACAEVSDTTAANSALKRNAKGRPTSVGQKNRSRKAPLVDQSFDLPSATWTTEKQESGSCLQANSPTPHQLSSVHASEHHQHHGFSPAGSVPNTGPQQHIPSSRSAEYFPSGGMQGRVLEEIQSHPRRPRQGVTFCRDIQPADDRMNCSAVADLHAAHHATSSPSLKKVRSVSASSSGIGRTGAMLRLRSTPSKHQIEQDPPQASDFPNCRLRIGPEVQYGMRVPSQQYLASSPNIYHSTKAPVVGSKQQTLPKLASVNSGMTGLDMEHTLQQSSMRCHSQGPEGSNGQALHQDCRHRYPQGAPTGSTSEHFQGITVWCGGKSDCQKPANQGTTPVEVGRSGYVVSQEVPKRLLANSLVGIPAVQQLYLPQLTTNTPGRTQQPKDTLVHAHTRLPYGRGIMNSAHARGLPVVVSMPQPMHTKFVNSPNSLFDQKN</sequence>
<dbReference type="VEuPathDB" id="ToxoDB:EPH_0000910"/>
<evidence type="ECO:0000256" key="4">
    <source>
        <dbReference type="ARBA" id="ARBA00022741"/>
    </source>
</evidence>
<keyword evidence="15" id="KW-1185">Reference proteome</keyword>
<evidence type="ECO:0000256" key="2">
    <source>
        <dbReference type="ARBA" id="ARBA00022527"/>
    </source>
</evidence>
<dbReference type="InterPro" id="IPR000719">
    <property type="entry name" value="Prot_kinase_dom"/>
</dbReference>
<dbReference type="InterPro" id="IPR008271">
    <property type="entry name" value="Ser/Thr_kinase_AS"/>
</dbReference>
<dbReference type="SUPFAM" id="SSF56112">
    <property type="entry name" value="Protein kinase-like (PK-like)"/>
    <property type="match status" value="1"/>
</dbReference>
<name>U6H0Z8_9EIME</name>
<dbReference type="PROSITE" id="PS00107">
    <property type="entry name" value="PROTEIN_KINASE_ATP"/>
    <property type="match status" value="1"/>
</dbReference>
<feature type="binding site" evidence="8">
    <location>
        <position position="993"/>
    </location>
    <ligand>
        <name>ATP</name>
        <dbReference type="ChEBI" id="CHEBI:30616"/>
    </ligand>
</feature>
<feature type="compositionally biased region" description="Polar residues" evidence="12">
    <location>
        <begin position="335"/>
        <end position="353"/>
    </location>
</feature>
<feature type="compositionally biased region" description="Polar residues" evidence="12">
    <location>
        <begin position="1221"/>
        <end position="1248"/>
    </location>
</feature>
<reference evidence="14" key="1">
    <citation type="submission" date="2013-10" db="EMBL/GenBank/DDBJ databases">
        <title>Genomic analysis of the causative agents of coccidiosis in chickens.</title>
        <authorList>
            <person name="Reid A.J."/>
            <person name="Blake D."/>
            <person name="Billington K."/>
            <person name="Browne H."/>
            <person name="Dunn M."/>
            <person name="Hung S."/>
            <person name="Kawahara F."/>
            <person name="Miranda-Saavedra D."/>
            <person name="Mourier T."/>
            <person name="Nagra H."/>
            <person name="Otto T.D."/>
            <person name="Rawlings N."/>
            <person name="Sanchez A."/>
            <person name="Sanders M."/>
            <person name="Subramaniam C."/>
            <person name="Tay Y."/>
            <person name="Dear P."/>
            <person name="Doerig C."/>
            <person name="Gruber A."/>
            <person name="Parkinson J."/>
            <person name="Shirley M."/>
            <person name="Wan K.L."/>
            <person name="Berriman M."/>
            <person name="Tomley F."/>
            <person name="Pain A."/>
        </authorList>
    </citation>
    <scope>NUCLEOTIDE SEQUENCE [LARGE SCALE GENOMIC DNA]</scope>
    <source>
        <strain evidence="14">Houghton</strain>
    </source>
</reference>
<keyword evidence="11" id="KW-0175">Coiled coil</keyword>
<keyword evidence="2" id="KW-0723">Serine/threonine-protein kinase</keyword>
<feature type="compositionally biased region" description="Polar residues" evidence="12">
    <location>
        <begin position="1264"/>
        <end position="1278"/>
    </location>
</feature>
<feature type="region of interest" description="Disordered" evidence="12">
    <location>
        <begin position="80"/>
        <end position="115"/>
    </location>
</feature>